<evidence type="ECO:0000313" key="2">
    <source>
        <dbReference type="Proteomes" id="UP001320831"/>
    </source>
</evidence>
<organism evidence="1 2">
    <name type="scientific">Chelativorans salis</name>
    <dbReference type="NCBI Taxonomy" id="2978478"/>
    <lineage>
        <taxon>Bacteria</taxon>
        <taxon>Pseudomonadati</taxon>
        <taxon>Pseudomonadota</taxon>
        <taxon>Alphaproteobacteria</taxon>
        <taxon>Hyphomicrobiales</taxon>
        <taxon>Phyllobacteriaceae</taxon>
        <taxon>Chelativorans</taxon>
    </lineage>
</organism>
<evidence type="ECO:0000313" key="1">
    <source>
        <dbReference type="EMBL" id="MCT7375082.1"/>
    </source>
</evidence>
<reference evidence="1 2" key="1">
    <citation type="submission" date="2022-09" db="EMBL/GenBank/DDBJ databases">
        <title>Chelativorans salina sp. nov., a novel slightly halophilic bacterium isolated from a saline lake sediment enrichment.</title>
        <authorList>
            <person name="Gao L."/>
            <person name="Fang B.-Z."/>
            <person name="Li W.-J."/>
        </authorList>
    </citation>
    <scope>NUCLEOTIDE SEQUENCE [LARGE SCALE GENOMIC DNA]</scope>
    <source>
        <strain evidence="1 2">EGI FJ00035</strain>
    </source>
</reference>
<protein>
    <submittedName>
        <fullName evidence="1">Uncharacterized protein</fullName>
    </submittedName>
</protein>
<keyword evidence="2" id="KW-1185">Reference proteome</keyword>
<proteinExistence type="predicted"/>
<sequence length="205" mass="23046">MAAVRGFGFAPAKDRQAGLIGVKLRRVPWIAANGILILIPAAQFLPSKARAAKFDTADYTVQVLELVSGRDEHHGGEWARKTRKSVTRAVLPRSRRRRFSSWSSWPQTRALLPRRQPPARQSLHEELFARSGLTSGAPVIRRRQRIRWLRFLHGGTELTGLDVVPARMPWARHRPRFLVLKVTAIVAVEARSQCATRNALLPSVS</sequence>
<name>A0ABT2LKF1_9HYPH</name>
<dbReference type="Proteomes" id="UP001320831">
    <property type="component" value="Unassembled WGS sequence"/>
</dbReference>
<dbReference type="RefSeq" id="WP_260901781.1">
    <property type="nucleotide sequence ID" value="NZ_JAOCZP010000002.1"/>
</dbReference>
<comment type="caution">
    <text evidence="1">The sequence shown here is derived from an EMBL/GenBank/DDBJ whole genome shotgun (WGS) entry which is preliminary data.</text>
</comment>
<accession>A0ABT2LKF1</accession>
<gene>
    <name evidence="1" type="ORF">N5A92_08540</name>
</gene>
<dbReference type="EMBL" id="JAOCZP010000002">
    <property type="protein sequence ID" value="MCT7375082.1"/>
    <property type="molecule type" value="Genomic_DNA"/>
</dbReference>